<dbReference type="AlphaFoldDB" id="A0AAU7U714"/>
<dbReference type="PANTHER" id="PTHR34822:SF1">
    <property type="entry name" value="GRPB FAMILY PROTEIN"/>
    <property type="match status" value="1"/>
</dbReference>
<name>A0AAU7U714_9DEIO</name>
<dbReference type="EMBL" id="CP158298">
    <property type="protein sequence ID" value="XBV84256.1"/>
    <property type="molecule type" value="Genomic_DNA"/>
</dbReference>
<organism evidence="1">
    <name type="scientific">Deinococcus sonorensis KR-87</name>
    <dbReference type="NCBI Taxonomy" id="694439"/>
    <lineage>
        <taxon>Bacteria</taxon>
        <taxon>Thermotogati</taxon>
        <taxon>Deinococcota</taxon>
        <taxon>Deinococci</taxon>
        <taxon>Deinococcales</taxon>
        <taxon>Deinococcaceae</taxon>
        <taxon>Deinococcus</taxon>
    </lineage>
</organism>
<dbReference type="RefSeq" id="WP_350242292.1">
    <property type="nucleotide sequence ID" value="NZ_CP158298.1"/>
</dbReference>
<accession>A0AAU7U714</accession>
<protein>
    <submittedName>
        <fullName evidence="1">GrpB family protein</fullName>
    </submittedName>
</protein>
<geneLocation type="plasmid" evidence="1">
    <name>pDson03</name>
</geneLocation>
<proteinExistence type="predicted"/>
<dbReference type="PANTHER" id="PTHR34822">
    <property type="entry name" value="GRPB DOMAIN PROTEIN (AFU_ORTHOLOGUE AFUA_1G01530)"/>
    <property type="match status" value="1"/>
</dbReference>
<dbReference type="InterPro" id="IPR043519">
    <property type="entry name" value="NT_sf"/>
</dbReference>
<evidence type="ECO:0000313" key="1">
    <source>
        <dbReference type="EMBL" id="XBV84256.1"/>
    </source>
</evidence>
<dbReference type="KEGG" id="dsc:ABOD76_04140"/>
<dbReference type="InterPro" id="IPR007344">
    <property type="entry name" value="GrpB/CoaE"/>
</dbReference>
<keyword evidence="1" id="KW-0614">Plasmid</keyword>
<dbReference type="Gene3D" id="3.30.460.10">
    <property type="entry name" value="Beta Polymerase, domain 2"/>
    <property type="match status" value="1"/>
</dbReference>
<dbReference type="Pfam" id="PF04229">
    <property type="entry name" value="GrpB"/>
    <property type="match status" value="1"/>
</dbReference>
<gene>
    <name evidence="1" type="ORF">ABOD76_04140</name>
</gene>
<sequence length="192" mass="21455">MNETQGGQPPLVLPYDPSWPAAFQLLRRRIWPAVQRTALSVEHVGSTAVKGLPAKPIIDLTVVVPFRSDVPDIIDRLSVVGYRHLGDQGIEGREAFDSLHDGPRHHLYLSPQGSLALHNHLIIRTALRRNPALARRYAELKLHLAQRFSHDLDAYTAGKTEFLLEVLSLAGLDTHRPRDIRSANALPSHSER</sequence>
<reference evidence="1" key="1">
    <citation type="submission" date="2024-06" db="EMBL/GenBank/DDBJ databases">
        <title>Draft Genome Sequence of Deinococcus sonorensis Type Strain KR-87, a Biofilm Producing Representative of the Genus Deinococcus.</title>
        <authorList>
            <person name="Boren L.S."/>
            <person name="Grosso R.A."/>
            <person name="Hugenberg-Cox A.N."/>
            <person name="Hill J.T.E."/>
            <person name="Albert C.M."/>
            <person name="Tuohy J.M."/>
        </authorList>
    </citation>
    <scope>NUCLEOTIDE SEQUENCE</scope>
    <source>
        <strain evidence="1">KR-87</strain>
        <plasmid evidence="1">pDson03</plasmid>
    </source>
</reference>
<dbReference type="SUPFAM" id="SSF81301">
    <property type="entry name" value="Nucleotidyltransferase"/>
    <property type="match status" value="1"/>
</dbReference>